<protein>
    <submittedName>
        <fullName evidence="1">Uncharacterized protein</fullName>
    </submittedName>
</protein>
<proteinExistence type="predicted"/>
<dbReference type="STRING" id="1850246.LPB138_08485"/>
<evidence type="ECO:0000313" key="1">
    <source>
        <dbReference type="EMBL" id="AOW20710.1"/>
    </source>
</evidence>
<dbReference type="Pfam" id="PF19265">
    <property type="entry name" value="DUF5908"/>
    <property type="match status" value="1"/>
</dbReference>
<dbReference type="EMBL" id="CP017478">
    <property type="protein sequence ID" value="AOW20710.1"/>
    <property type="molecule type" value="Genomic_DNA"/>
</dbReference>
<reference evidence="1 2" key="1">
    <citation type="submission" date="2016-10" db="EMBL/GenBank/DDBJ databases">
        <title>Lutibacter sp. LPB0138, isolated from marine gastropod.</title>
        <authorList>
            <person name="Kim E."/>
            <person name="Yi H."/>
        </authorList>
    </citation>
    <scope>NUCLEOTIDE SEQUENCE [LARGE SCALE GENOMIC DNA]</scope>
    <source>
        <strain evidence="1 2">LPB0138</strain>
    </source>
</reference>
<dbReference type="InterPro" id="IPR045459">
    <property type="entry name" value="DUF5908"/>
</dbReference>
<dbReference type="RefSeq" id="WP_070236883.1">
    <property type="nucleotide sequence ID" value="NZ_CP017478.1"/>
</dbReference>
<keyword evidence="2" id="KW-1185">Reference proteome</keyword>
<name>A0A1D8P818_9FLAO</name>
<accession>A0A1D8P818</accession>
<dbReference type="KEGG" id="lul:LPB138_08485"/>
<gene>
    <name evidence="1" type="ORF">LPB138_08485</name>
</gene>
<sequence>MTLIIKELIIRGIVSNEYSQIDETFFEKEKLSQYLQDMKREIEKECVDTVMQKLETTKIR</sequence>
<dbReference type="Proteomes" id="UP000176050">
    <property type="component" value="Chromosome"/>
</dbReference>
<evidence type="ECO:0000313" key="2">
    <source>
        <dbReference type="Proteomes" id="UP000176050"/>
    </source>
</evidence>
<organism evidence="1 2">
    <name type="scientific">Urechidicola croceus</name>
    <dbReference type="NCBI Taxonomy" id="1850246"/>
    <lineage>
        <taxon>Bacteria</taxon>
        <taxon>Pseudomonadati</taxon>
        <taxon>Bacteroidota</taxon>
        <taxon>Flavobacteriia</taxon>
        <taxon>Flavobacteriales</taxon>
        <taxon>Flavobacteriaceae</taxon>
        <taxon>Urechidicola</taxon>
    </lineage>
</organism>
<dbReference type="OrthoDB" id="828106at2"/>
<dbReference type="AlphaFoldDB" id="A0A1D8P818"/>